<comment type="caution">
    <text evidence="1">The sequence shown here is derived from an EMBL/GenBank/DDBJ whole genome shotgun (WGS) entry which is preliminary data.</text>
</comment>
<proteinExistence type="predicted"/>
<evidence type="ECO:0000313" key="2">
    <source>
        <dbReference type="Proteomes" id="UP000499080"/>
    </source>
</evidence>
<dbReference type="Proteomes" id="UP000499080">
    <property type="component" value="Unassembled WGS sequence"/>
</dbReference>
<name>A0A4Y2QJ90_ARAVE</name>
<dbReference type="EMBL" id="BGPR01014026">
    <property type="protein sequence ID" value="GBN63360.1"/>
    <property type="molecule type" value="Genomic_DNA"/>
</dbReference>
<accession>A0A4Y2QJ90</accession>
<dbReference type="AlphaFoldDB" id="A0A4Y2QJ90"/>
<gene>
    <name evidence="1" type="ORF">AVEN_46423_1</name>
</gene>
<protein>
    <submittedName>
        <fullName evidence="1">Uncharacterized protein</fullName>
    </submittedName>
</protein>
<keyword evidence="2" id="KW-1185">Reference proteome</keyword>
<sequence length="220" mass="24379">MWLHHKDYKNWIAPSHNGDKSKAHCQVCNKEFEHAKMRDSSLKSHVKSKRHALLMNAKNKTAVNMKTFLTKSSVYSTSVSEIEGNALKQIAVPPIADKMVPSSLSSCPEKNSAVVFSSAAGCDQIFLRKESGFFIVQLGATRFSCEESRDFFIDMKVVLCKFPALDGDKSPPAVLQAAQSASGSQPVKQAVPVLFSWSIVSLLPLEFSKITMFCCGCRWR</sequence>
<reference evidence="1 2" key="1">
    <citation type="journal article" date="2019" name="Sci. Rep.">
        <title>Orb-weaving spider Araneus ventricosus genome elucidates the spidroin gene catalogue.</title>
        <authorList>
            <person name="Kono N."/>
            <person name="Nakamura H."/>
            <person name="Ohtoshi R."/>
            <person name="Moran D.A.P."/>
            <person name="Shinohara A."/>
            <person name="Yoshida Y."/>
            <person name="Fujiwara M."/>
            <person name="Mori M."/>
            <person name="Tomita M."/>
            <person name="Arakawa K."/>
        </authorList>
    </citation>
    <scope>NUCLEOTIDE SEQUENCE [LARGE SCALE GENOMIC DNA]</scope>
</reference>
<evidence type="ECO:0000313" key="1">
    <source>
        <dbReference type="EMBL" id="GBN63360.1"/>
    </source>
</evidence>
<organism evidence="1 2">
    <name type="scientific">Araneus ventricosus</name>
    <name type="common">Orbweaver spider</name>
    <name type="synonym">Epeira ventricosa</name>
    <dbReference type="NCBI Taxonomy" id="182803"/>
    <lineage>
        <taxon>Eukaryota</taxon>
        <taxon>Metazoa</taxon>
        <taxon>Ecdysozoa</taxon>
        <taxon>Arthropoda</taxon>
        <taxon>Chelicerata</taxon>
        <taxon>Arachnida</taxon>
        <taxon>Araneae</taxon>
        <taxon>Araneomorphae</taxon>
        <taxon>Entelegynae</taxon>
        <taxon>Araneoidea</taxon>
        <taxon>Araneidae</taxon>
        <taxon>Araneus</taxon>
    </lineage>
</organism>